<sequence>MALPHALWKHLAANDITIVVDNARAPKHPHSSRNNSPPLIRAWTSERTISPPPPPPPPPPSSQRVAEMSKQDIVGQPTLSTIKLIDVYKSHGSLSRGVSRPCRGPSSTSTVRAIAEVLETTMN</sequence>
<name>A0A1Z5JQR4_FISSO</name>
<evidence type="ECO:0000313" key="3">
    <source>
        <dbReference type="Proteomes" id="UP000198406"/>
    </source>
</evidence>
<protein>
    <submittedName>
        <fullName evidence="2">Uncharacterized protein</fullName>
    </submittedName>
</protein>
<organism evidence="2 3">
    <name type="scientific">Fistulifera solaris</name>
    <name type="common">Oleaginous diatom</name>
    <dbReference type="NCBI Taxonomy" id="1519565"/>
    <lineage>
        <taxon>Eukaryota</taxon>
        <taxon>Sar</taxon>
        <taxon>Stramenopiles</taxon>
        <taxon>Ochrophyta</taxon>
        <taxon>Bacillariophyta</taxon>
        <taxon>Bacillariophyceae</taxon>
        <taxon>Bacillariophycidae</taxon>
        <taxon>Naviculales</taxon>
        <taxon>Naviculaceae</taxon>
        <taxon>Fistulifera</taxon>
    </lineage>
</organism>
<feature type="region of interest" description="Disordered" evidence="1">
    <location>
        <begin position="24"/>
        <end position="69"/>
    </location>
</feature>
<comment type="caution">
    <text evidence="2">The sequence shown here is derived from an EMBL/GenBank/DDBJ whole genome shotgun (WGS) entry which is preliminary data.</text>
</comment>
<evidence type="ECO:0000313" key="2">
    <source>
        <dbReference type="EMBL" id="GAX16360.1"/>
    </source>
</evidence>
<dbReference type="AlphaFoldDB" id="A0A1Z5JQR4"/>
<dbReference type="Proteomes" id="UP000198406">
    <property type="component" value="Unassembled WGS sequence"/>
</dbReference>
<gene>
    <name evidence="2" type="ORF">FisN_27Lu087</name>
</gene>
<dbReference type="InParanoid" id="A0A1Z5JQR4"/>
<feature type="compositionally biased region" description="Pro residues" evidence="1">
    <location>
        <begin position="50"/>
        <end position="61"/>
    </location>
</feature>
<accession>A0A1Z5JQR4</accession>
<evidence type="ECO:0000256" key="1">
    <source>
        <dbReference type="SAM" id="MobiDB-lite"/>
    </source>
</evidence>
<reference evidence="2 3" key="1">
    <citation type="journal article" date="2015" name="Plant Cell">
        <title>Oil accumulation by the oleaginous diatom Fistulifera solaris as revealed by the genome and transcriptome.</title>
        <authorList>
            <person name="Tanaka T."/>
            <person name="Maeda Y."/>
            <person name="Veluchamy A."/>
            <person name="Tanaka M."/>
            <person name="Abida H."/>
            <person name="Marechal E."/>
            <person name="Bowler C."/>
            <person name="Muto M."/>
            <person name="Sunaga Y."/>
            <person name="Tanaka M."/>
            <person name="Yoshino T."/>
            <person name="Taniguchi T."/>
            <person name="Fukuda Y."/>
            <person name="Nemoto M."/>
            <person name="Matsumoto M."/>
            <person name="Wong P.S."/>
            <person name="Aburatani S."/>
            <person name="Fujibuchi W."/>
        </authorList>
    </citation>
    <scope>NUCLEOTIDE SEQUENCE [LARGE SCALE GENOMIC DNA]</scope>
    <source>
        <strain evidence="2 3">JPCC DA0580</strain>
    </source>
</reference>
<dbReference type="EMBL" id="BDSP01000104">
    <property type="protein sequence ID" value="GAX16360.1"/>
    <property type="molecule type" value="Genomic_DNA"/>
</dbReference>
<proteinExistence type="predicted"/>
<keyword evidence="3" id="KW-1185">Reference proteome</keyword>